<evidence type="ECO:0000259" key="1">
    <source>
        <dbReference type="Pfam" id="PF07686"/>
    </source>
</evidence>
<dbReference type="InterPro" id="IPR036179">
    <property type="entry name" value="Ig-like_dom_sf"/>
</dbReference>
<dbReference type="InterPro" id="IPR013106">
    <property type="entry name" value="Ig_V-set"/>
</dbReference>
<protein>
    <recommendedName>
        <fullName evidence="1">Immunoglobulin V-set domain-containing protein</fullName>
    </recommendedName>
</protein>
<dbReference type="Gene3D" id="2.60.40.10">
    <property type="entry name" value="Immunoglobulins"/>
    <property type="match status" value="1"/>
</dbReference>
<evidence type="ECO:0000313" key="2">
    <source>
        <dbReference type="Ensembl" id="ENSSPAP00000009997.1"/>
    </source>
</evidence>
<dbReference type="Ensembl" id="ENSSPAT00000010175.1">
    <property type="protein sequence ID" value="ENSSPAP00000009997.1"/>
    <property type="gene ID" value="ENSSPAG00000007617.1"/>
</dbReference>
<dbReference type="SUPFAM" id="SSF48726">
    <property type="entry name" value="Immunoglobulin"/>
    <property type="match status" value="1"/>
</dbReference>
<feature type="domain" description="Immunoglobulin V-set" evidence="1">
    <location>
        <begin position="62"/>
        <end position="119"/>
    </location>
</feature>
<dbReference type="STRING" id="144197.ENSSPAP00000009997"/>
<dbReference type="InterPro" id="IPR013783">
    <property type="entry name" value="Ig-like_fold"/>
</dbReference>
<organism evidence="2">
    <name type="scientific">Stegastes partitus</name>
    <name type="common">bicolor damselfish</name>
    <dbReference type="NCBI Taxonomy" id="144197"/>
    <lineage>
        <taxon>Eukaryota</taxon>
        <taxon>Metazoa</taxon>
        <taxon>Chordata</taxon>
        <taxon>Craniata</taxon>
        <taxon>Vertebrata</taxon>
        <taxon>Euteleostomi</taxon>
        <taxon>Actinopterygii</taxon>
        <taxon>Neopterygii</taxon>
        <taxon>Teleostei</taxon>
        <taxon>Neoteleostei</taxon>
        <taxon>Acanthomorphata</taxon>
        <taxon>Ovalentaria</taxon>
        <taxon>Pomacentridae</taxon>
        <taxon>Stegastes</taxon>
    </lineage>
</organism>
<dbReference type="Pfam" id="PF07686">
    <property type="entry name" value="V-set"/>
    <property type="match status" value="1"/>
</dbReference>
<name>A0A3B5A8N0_9TELE</name>
<sequence>MCCSKVRLVWKISPRLWVCPEPFTHTAYTTAKTTIACGHGALKSNLFCKDNGFFCEDILSTESSRKSNGRFTLTNTAGGFTVSIRDVSLQDAGVYWCGKKSTHRTSTSRVLHTKVHLDVKSESFTSSASERKGWRRDGDDRLYYQEGGCR</sequence>
<dbReference type="AlphaFoldDB" id="A0A3B5A8N0"/>
<reference evidence="2" key="1">
    <citation type="submission" date="2023-09" db="UniProtKB">
        <authorList>
            <consortium name="Ensembl"/>
        </authorList>
    </citation>
    <scope>IDENTIFICATION</scope>
</reference>
<proteinExistence type="predicted"/>
<accession>A0A3B5A8N0</accession>
<dbReference type="GeneTree" id="ENSGT00720000109813"/>